<accession>A0ABQ2EFS3</accession>
<feature type="compositionally biased region" description="Polar residues" evidence="1">
    <location>
        <begin position="40"/>
        <end position="54"/>
    </location>
</feature>
<comment type="caution">
    <text evidence="2">The sequence shown here is derived from an EMBL/GenBank/DDBJ whole genome shotgun (WGS) entry which is preliminary data.</text>
</comment>
<feature type="compositionally biased region" description="Basic residues" evidence="1">
    <location>
        <begin position="1"/>
        <end position="16"/>
    </location>
</feature>
<evidence type="ECO:0008006" key="4">
    <source>
        <dbReference type="Google" id="ProtNLM"/>
    </source>
</evidence>
<gene>
    <name evidence="2" type="ORF">GCM10011583_47730</name>
</gene>
<name>A0ABQ2EFS3_9ACTN</name>
<sequence length="67" mass="7576">MRHSACLRARNLRQRKYGSVEARDKGPVDNDARRPPILVTSDSAVRSNNLSRTSPPDVLEHCKEPHL</sequence>
<protein>
    <recommendedName>
        <fullName evidence="4">Transposase</fullName>
    </recommendedName>
</protein>
<proteinExistence type="predicted"/>
<organism evidence="2 3">
    <name type="scientific">Streptomyces camponoticapitis</name>
    <dbReference type="NCBI Taxonomy" id="1616125"/>
    <lineage>
        <taxon>Bacteria</taxon>
        <taxon>Bacillati</taxon>
        <taxon>Actinomycetota</taxon>
        <taxon>Actinomycetes</taxon>
        <taxon>Kitasatosporales</taxon>
        <taxon>Streptomycetaceae</taxon>
        <taxon>Streptomyces</taxon>
    </lineage>
</organism>
<evidence type="ECO:0000256" key="1">
    <source>
        <dbReference type="SAM" id="MobiDB-lite"/>
    </source>
</evidence>
<evidence type="ECO:0000313" key="3">
    <source>
        <dbReference type="Proteomes" id="UP000660265"/>
    </source>
</evidence>
<dbReference type="Proteomes" id="UP000660265">
    <property type="component" value="Unassembled WGS sequence"/>
</dbReference>
<reference evidence="3" key="1">
    <citation type="journal article" date="2019" name="Int. J. Syst. Evol. Microbiol.">
        <title>The Global Catalogue of Microorganisms (GCM) 10K type strain sequencing project: providing services to taxonomists for standard genome sequencing and annotation.</title>
        <authorList>
            <consortium name="The Broad Institute Genomics Platform"/>
            <consortium name="The Broad Institute Genome Sequencing Center for Infectious Disease"/>
            <person name="Wu L."/>
            <person name="Ma J."/>
        </authorList>
    </citation>
    <scope>NUCLEOTIDE SEQUENCE [LARGE SCALE GENOMIC DNA]</scope>
    <source>
        <strain evidence="3">CGMCC 4.7275</strain>
    </source>
</reference>
<keyword evidence="3" id="KW-1185">Reference proteome</keyword>
<dbReference type="EMBL" id="BMMV01000016">
    <property type="protein sequence ID" value="GGK10015.1"/>
    <property type="molecule type" value="Genomic_DNA"/>
</dbReference>
<feature type="region of interest" description="Disordered" evidence="1">
    <location>
        <begin position="1"/>
        <end position="67"/>
    </location>
</feature>
<evidence type="ECO:0000313" key="2">
    <source>
        <dbReference type="EMBL" id="GGK10015.1"/>
    </source>
</evidence>
<feature type="compositionally biased region" description="Basic and acidic residues" evidence="1">
    <location>
        <begin position="58"/>
        <end position="67"/>
    </location>
</feature>
<feature type="compositionally biased region" description="Basic and acidic residues" evidence="1">
    <location>
        <begin position="21"/>
        <end position="34"/>
    </location>
</feature>